<name>A0ABT2TE55_9FIRM</name>
<evidence type="ECO:0000256" key="2">
    <source>
        <dbReference type="ARBA" id="ARBA00009298"/>
    </source>
</evidence>
<accession>A0ABT2TE55</accession>
<feature type="transmembrane region" description="Helical" evidence="7">
    <location>
        <begin position="80"/>
        <end position="99"/>
    </location>
</feature>
<protein>
    <submittedName>
        <fullName evidence="9">MgtC/SapB family protein</fullName>
    </submittedName>
</protein>
<feature type="transmembrane region" description="Helical" evidence="7">
    <location>
        <begin position="111"/>
        <end position="143"/>
    </location>
</feature>
<dbReference type="PANTHER" id="PTHR33778:SF1">
    <property type="entry name" value="MAGNESIUM TRANSPORTER YHID-RELATED"/>
    <property type="match status" value="1"/>
</dbReference>
<comment type="similarity">
    <text evidence="2">Belongs to the MgtC/SapB family.</text>
</comment>
<evidence type="ECO:0000256" key="5">
    <source>
        <dbReference type="ARBA" id="ARBA00022989"/>
    </source>
</evidence>
<keyword evidence="5 7" id="KW-1133">Transmembrane helix</keyword>
<evidence type="ECO:0000256" key="4">
    <source>
        <dbReference type="ARBA" id="ARBA00022692"/>
    </source>
</evidence>
<organism evidence="9 10">
    <name type="scientific">Faecalicatena acetigenes</name>
    <dbReference type="NCBI Taxonomy" id="2981790"/>
    <lineage>
        <taxon>Bacteria</taxon>
        <taxon>Bacillati</taxon>
        <taxon>Bacillota</taxon>
        <taxon>Clostridia</taxon>
        <taxon>Lachnospirales</taxon>
        <taxon>Lachnospiraceae</taxon>
        <taxon>Faecalicatena</taxon>
    </lineage>
</organism>
<dbReference type="EMBL" id="JAOQJX010000016">
    <property type="protein sequence ID" value="MCU6748092.1"/>
    <property type="molecule type" value="Genomic_DNA"/>
</dbReference>
<evidence type="ECO:0000313" key="9">
    <source>
        <dbReference type="EMBL" id="MCU6748092.1"/>
    </source>
</evidence>
<feature type="transmembrane region" description="Helical" evidence="7">
    <location>
        <begin position="12"/>
        <end position="36"/>
    </location>
</feature>
<dbReference type="RefSeq" id="WP_059067153.1">
    <property type="nucleotide sequence ID" value="NZ_JAOQJX010000016.1"/>
</dbReference>
<proteinExistence type="inferred from homology"/>
<comment type="subcellular location">
    <subcellularLocation>
        <location evidence="1">Cell membrane</location>
        <topology evidence="1">Multi-pass membrane protein</topology>
    </subcellularLocation>
</comment>
<dbReference type="Pfam" id="PF02308">
    <property type="entry name" value="MgtC"/>
    <property type="match status" value="1"/>
</dbReference>
<dbReference type="InterPro" id="IPR003416">
    <property type="entry name" value="MgtC/SapB/SrpB/YhiD_fam"/>
</dbReference>
<evidence type="ECO:0000259" key="8">
    <source>
        <dbReference type="Pfam" id="PF02308"/>
    </source>
</evidence>
<feature type="transmembrane region" description="Helical" evidence="7">
    <location>
        <begin position="48"/>
        <end position="68"/>
    </location>
</feature>
<dbReference type="PRINTS" id="PR01837">
    <property type="entry name" value="MGTCSAPBPROT"/>
</dbReference>
<dbReference type="InterPro" id="IPR049177">
    <property type="entry name" value="MgtC_SapB_SrpB_YhiD_N"/>
</dbReference>
<gene>
    <name evidence="9" type="ORF">OCV51_10580</name>
</gene>
<reference evidence="9 10" key="1">
    <citation type="journal article" date="2021" name="ISME Commun">
        <title>Automated analysis of genomic sequences facilitates high-throughput and comprehensive description of bacteria.</title>
        <authorList>
            <person name="Hitch T.C.A."/>
        </authorList>
    </citation>
    <scope>NUCLEOTIDE SEQUENCE [LARGE SCALE GENOMIC DNA]</scope>
    <source>
        <strain evidence="9 10">H2_18</strain>
    </source>
</reference>
<keyword evidence="4 7" id="KW-0812">Transmembrane</keyword>
<dbReference type="Proteomes" id="UP001652394">
    <property type="component" value="Unassembled WGS sequence"/>
</dbReference>
<keyword evidence="3" id="KW-1003">Cell membrane</keyword>
<dbReference type="PANTHER" id="PTHR33778">
    <property type="entry name" value="PROTEIN MGTC"/>
    <property type="match status" value="1"/>
</dbReference>
<feature type="domain" description="MgtC/SapB/SrpB/YhiD N-terminal" evidence="8">
    <location>
        <begin position="25"/>
        <end position="148"/>
    </location>
</feature>
<evidence type="ECO:0000256" key="6">
    <source>
        <dbReference type="ARBA" id="ARBA00023136"/>
    </source>
</evidence>
<keyword evidence="10" id="KW-1185">Reference proteome</keyword>
<sequence>MNTREIAKTVGLLQEISLLSVIIRLALSVLIGGIIGTERGLRNRPAGFMTYVLVCLGSTLIMLTNQYISSIIPGTDPTRLGAQVVSGIGFLGAGTIIVTRKDEIRGLTTAAGLWVAAGLGLAVGVGFYAGSIVGCLFIVFVLVSLKRIDIYIKQHAKSMEIYLEYDSSFSIRTLSEFVEKQGFELFDIQRGNVKSLKKELGTLIFSLGLLKRTNHQDVLKSLYTIEGVEYVRELS</sequence>
<comment type="caution">
    <text evidence="9">The sequence shown here is derived from an EMBL/GenBank/DDBJ whole genome shotgun (WGS) entry which is preliminary data.</text>
</comment>
<keyword evidence="6 7" id="KW-0472">Membrane</keyword>
<evidence type="ECO:0000256" key="7">
    <source>
        <dbReference type="SAM" id="Phobius"/>
    </source>
</evidence>
<evidence type="ECO:0000256" key="1">
    <source>
        <dbReference type="ARBA" id="ARBA00004651"/>
    </source>
</evidence>
<evidence type="ECO:0000313" key="10">
    <source>
        <dbReference type="Proteomes" id="UP001652394"/>
    </source>
</evidence>
<evidence type="ECO:0000256" key="3">
    <source>
        <dbReference type="ARBA" id="ARBA00022475"/>
    </source>
</evidence>